<dbReference type="InterPro" id="IPR021005">
    <property type="entry name" value="Znf_CGNR"/>
</dbReference>
<dbReference type="Gene3D" id="1.10.3300.10">
    <property type="entry name" value="Jann2411-like domain"/>
    <property type="match status" value="1"/>
</dbReference>
<dbReference type="Pfam" id="PF11706">
    <property type="entry name" value="zf-CGNR"/>
    <property type="match status" value="1"/>
</dbReference>
<name>A0AAX3A4L8_9MYCO</name>
<reference evidence="2 4" key="1">
    <citation type="journal article" date="2019" name="Emerg. Microbes Infect.">
        <title>Comprehensive subspecies identification of 175 nontuberculous mycobacteria species based on 7547 genomic profiles.</title>
        <authorList>
            <person name="Matsumoto Y."/>
            <person name="Kinjo T."/>
            <person name="Motooka D."/>
            <person name="Nabeya D."/>
            <person name="Jung N."/>
            <person name="Uechi K."/>
            <person name="Horii T."/>
            <person name="Iida T."/>
            <person name="Fujita J."/>
            <person name="Nakamura S."/>
        </authorList>
    </citation>
    <scope>NUCLEOTIDE SEQUENCE [LARGE SCALE GENOMIC DNA]</scope>
    <source>
        <strain evidence="2 4">JCM 15653</strain>
    </source>
</reference>
<dbReference type="EMBL" id="AP022579">
    <property type="protein sequence ID" value="BBX92428.1"/>
    <property type="molecule type" value="Genomic_DNA"/>
</dbReference>
<evidence type="ECO:0000313" key="5">
    <source>
        <dbReference type="Proteomes" id="UP001162885"/>
    </source>
</evidence>
<keyword evidence="4" id="KW-1185">Reference proteome</keyword>
<protein>
    <submittedName>
        <fullName evidence="3">CGNR zinc finger domain-containing protein</fullName>
    </submittedName>
</protein>
<sequence>MTTTWAGDTETKPAPGPLARIQALVNTIELPAGPDRLADVGDAAPWLAANGLLASGATPTAAELDLVRRVREALRALLVHNTGGPRPGADHLAVLRGLADASTARVDLGPDGQVRLAAAGDGVGERLLELLLVMRDAQRDGTWARLKACGNDECMWAFYDRSRNHGGTWCDMASCGNMLKNREFRARRRAGGAS</sequence>
<reference evidence="3 5" key="3">
    <citation type="journal article" date="2022" name="BMC Genomics">
        <title>Comparative genome analysis of mycobacteria focusing on tRNA and non-coding RNA.</title>
        <authorList>
            <person name="Behra P.R.K."/>
            <person name="Pettersson B.M.F."/>
            <person name="Ramesh M."/>
            <person name="Das S."/>
            <person name="Dasgupta S."/>
            <person name="Kirsebom L.A."/>
        </authorList>
    </citation>
    <scope>NUCLEOTIDE SEQUENCE [LARGE SCALE GENOMIC DNA]</scope>
    <source>
        <strain evidence="3 5">DSM 44677</strain>
    </source>
</reference>
<dbReference type="PANTHER" id="PTHR35525">
    <property type="entry name" value="BLL6575 PROTEIN"/>
    <property type="match status" value="1"/>
</dbReference>
<proteinExistence type="predicted"/>
<organism evidence="3 5">
    <name type="scientific">Mycolicibacterium boenickei</name>
    <dbReference type="NCBI Taxonomy" id="146017"/>
    <lineage>
        <taxon>Bacteria</taxon>
        <taxon>Bacillati</taxon>
        <taxon>Actinomycetota</taxon>
        <taxon>Actinomycetes</taxon>
        <taxon>Mycobacteriales</taxon>
        <taxon>Mycobacteriaceae</taxon>
        <taxon>Mycolicibacterium</taxon>
    </lineage>
</organism>
<gene>
    <name evidence="3" type="ORF">H5U98_14250</name>
    <name evidence="2" type="ORF">MBOE_40770</name>
</gene>
<reference evidence="2" key="2">
    <citation type="submission" date="2020-02" db="EMBL/GenBank/DDBJ databases">
        <authorList>
            <person name="Matsumoto Y."/>
            <person name="Kinjo T."/>
            <person name="Motooka D."/>
            <person name="Nabeya D."/>
            <person name="Jung N."/>
            <person name="Uechi K."/>
            <person name="Horii T."/>
            <person name="Iida T."/>
            <person name="Fujita J."/>
            <person name="Nakamura S."/>
        </authorList>
    </citation>
    <scope>NUCLEOTIDE SEQUENCE</scope>
    <source>
        <strain evidence="2">JCM 15653</strain>
    </source>
</reference>
<dbReference type="EMBL" id="CP060016">
    <property type="protein sequence ID" value="UNC02427.1"/>
    <property type="molecule type" value="Genomic_DNA"/>
</dbReference>
<dbReference type="Proteomes" id="UP000466683">
    <property type="component" value="Chromosome"/>
</dbReference>
<feature type="domain" description="Zinc finger CGNR" evidence="1">
    <location>
        <begin position="145"/>
        <end position="188"/>
    </location>
</feature>
<dbReference type="InterPro" id="IPR010852">
    <property type="entry name" value="ABATE"/>
</dbReference>
<dbReference type="InterPro" id="IPR023286">
    <property type="entry name" value="ABATE_dom_sf"/>
</dbReference>
<dbReference type="SUPFAM" id="SSF160904">
    <property type="entry name" value="Jann2411-like"/>
    <property type="match status" value="1"/>
</dbReference>
<evidence type="ECO:0000313" key="3">
    <source>
        <dbReference type="EMBL" id="UNC02427.1"/>
    </source>
</evidence>
<accession>A0AAX3A4L8</accession>
<dbReference type="Pfam" id="PF07336">
    <property type="entry name" value="ABATE"/>
    <property type="match status" value="1"/>
</dbReference>
<dbReference type="PANTHER" id="PTHR35525:SF3">
    <property type="entry name" value="BLL6575 PROTEIN"/>
    <property type="match status" value="1"/>
</dbReference>
<evidence type="ECO:0000313" key="2">
    <source>
        <dbReference type="EMBL" id="BBX92428.1"/>
    </source>
</evidence>
<evidence type="ECO:0000313" key="4">
    <source>
        <dbReference type="Proteomes" id="UP000466683"/>
    </source>
</evidence>
<dbReference type="RefSeq" id="WP_077740860.1">
    <property type="nucleotide sequence ID" value="NZ_AP022579.1"/>
</dbReference>
<dbReference type="Proteomes" id="UP001162885">
    <property type="component" value="Chromosome"/>
</dbReference>
<dbReference type="AlphaFoldDB" id="A0AAX3A4L8"/>
<evidence type="ECO:0000259" key="1">
    <source>
        <dbReference type="Pfam" id="PF11706"/>
    </source>
</evidence>